<gene>
    <name evidence="1" type="ORF">BJ508DRAFT_311849</name>
</gene>
<dbReference type="Proteomes" id="UP000275078">
    <property type="component" value="Unassembled WGS sequence"/>
</dbReference>
<protein>
    <submittedName>
        <fullName evidence="1">Uncharacterized protein</fullName>
    </submittedName>
</protein>
<evidence type="ECO:0000313" key="1">
    <source>
        <dbReference type="EMBL" id="RPA75560.1"/>
    </source>
</evidence>
<keyword evidence="2" id="KW-1185">Reference proteome</keyword>
<dbReference type="AlphaFoldDB" id="A0A3N4HUP5"/>
<organism evidence="1 2">
    <name type="scientific">Ascobolus immersus RN42</name>
    <dbReference type="NCBI Taxonomy" id="1160509"/>
    <lineage>
        <taxon>Eukaryota</taxon>
        <taxon>Fungi</taxon>
        <taxon>Dikarya</taxon>
        <taxon>Ascomycota</taxon>
        <taxon>Pezizomycotina</taxon>
        <taxon>Pezizomycetes</taxon>
        <taxon>Pezizales</taxon>
        <taxon>Ascobolaceae</taxon>
        <taxon>Ascobolus</taxon>
    </lineage>
</organism>
<accession>A0A3N4HUP5</accession>
<name>A0A3N4HUP5_ASCIM</name>
<reference evidence="1 2" key="1">
    <citation type="journal article" date="2018" name="Nat. Ecol. Evol.">
        <title>Pezizomycetes genomes reveal the molecular basis of ectomycorrhizal truffle lifestyle.</title>
        <authorList>
            <person name="Murat C."/>
            <person name="Payen T."/>
            <person name="Noel B."/>
            <person name="Kuo A."/>
            <person name="Morin E."/>
            <person name="Chen J."/>
            <person name="Kohler A."/>
            <person name="Krizsan K."/>
            <person name="Balestrini R."/>
            <person name="Da Silva C."/>
            <person name="Montanini B."/>
            <person name="Hainaut M."/>
            <person name="Levati E."/>
            <person name="Barry K.W."/>
            <person name="Belfiori B."/>
            <person name="Cichocki N."/>
            <person name="Clum A."/>
            <person name="Dockter R.B."/>
            <person name="Fauchery L."/>
            <person name="Guy J."/>
            <person name="Iotti M."/>
            <person name="Le Tacon F."/>
            <person name="Lindquist E.A."/>
            <person name="Lipzen A."/>
            <person name="Malagnac F."/>
            <person name="Mello A."/>
            <person name="Molinier V."/>
            <person name="Miyauchi S."/>
            <person name="Poulain J."/>
            <person name="Riccioni C."/>
            <person name="Rubini A."/>
            <person name="Sitrit Y."/>
            <person name="Splivallo R."/>
            <person name="Traeger S."/>
            <person name="Wang M."/>
            <person name="Zifcakova L."/>
            <person name="Wipf D."/>
            <person name="Zambonelli A."/>
            <person name="Paolocci F."/>
            <person name="Nowrousian M."/>
            <person name="Ottonello S."/>
            <person name="Baldrian P."/>
            <person name="Spatafora J.W."/>
            <person name="Henrissat B."/>
            <person name="Nagy L.G."/>
            <person name="Aury J.M."/>
            <person name="Wincker P."/>
            <person name="Grigoriev I.V."/>
            <person name="Bonfante P."/>
            <person name="Martin F.M."/>
        </authorList>
    </citation>
    <scope>NUCLEOTIDE SEQUENCE [LARGE SCALE GENOMIC DNA]</scope>
    <source>
        <strain evidence="1 2">RN42</strain>
    </source>
</reference>
<dbReference type="EMBL" id="ML119761">
    <property type="protein sequence ID" value="RPA75560.1"/>
    <property type="molecule type" value="Genomic_DNA"/>
</dbReference>
<evidence type="ECO:0000313" key="2">
    <source>
        <dbReference type="Proteomes" id="UP000275078"/>
    </source>
</evidence>
<proteinExistence type="predicted"/>
<sequence>MTALKQQKAVPRQFPDLLMPTRANIPDSISDYQPIDLKTASWLKGLIEDYWHIYNITSILLPTISKVSAAHYEPAVFRIETSDGAVYEYTHPTWRDRSAGPHLLRPVHPNGNRGKWYEGPYEAEATEKQDRRLERAGFGSGRQSVTLELMASVAGLEELEWMRLIGMKAGHAAMFFLSLGRPAIETEDQKEAFTRRFMEHAEVCKYEKRRCV</sequence>